<dbReference type="AlphaFoldDB" id="A0A1M6YAJ5"/>
<name>A0A1M6YAJ5_9FIRM</name>
<dbReference type="EMBL" id="FRAC01000024">
    <property type="protein sequence ID" value="SHL15228.1"/>
    <property type="molecule type" value="Genomic_DNA"/>
</dbReference>
<dbReference type="RefSeq" id="WP_073278922.1">
    <property type="nucleotide sequence ID" value="NZ_FRAC01000024.1"/>
</dbReference>
<dbReference type="STRING" id="1121322.SAMN02745136_04224"/>
<evidence type="ECO:0000313" key="2">
    <source>
        <dbReference type="EMBL" id="SHL15228.1"/>
    </source>
</evidence>
<evidence type="ECO:0000313" key="3">
    <source>
        <dbReference type="Proteomes" id="UP000184386"/>
    </source>
</evidence>
<feature type="coiled-coil region" evidence="1">
    <location>
        <begin position="115"/>
        <end position="149"/>
    </location>
</feature>
<keyword evidence="1" id="KW-0175">Coiled coil</keyword>
<keyword evidence="3" id="KW-1185">Reference proteome</keyword>
<organism evidence="2 3">
    <name type="scientific">Anaerocolumna jejuensis DSM 15929</name>
    <dbReference type="NCBI Taxonomy" id="1121322"/>
    <lineage>
        <taxon>Bacteria</taxon>
        <taxon>Bacillati</taxon>
        <taxon>Bacillota</taxon>
        <taxon>Clostridia</taxon>
        <taxon>Lachnospirales</taxon>
        <taxon>Lachnospiraceae</taxon>
        <taxon>Anaerocolumna</taxon>
    </lineage>
</organism>
<dbReference type="Proteomes" id="UP000184386">
    <property type="component" value="Unassembled WGS sequence"/>
</dbReference>
<protein>
    <submittedName>
        <fullName evidence="2">Uncharacterized protein</fullName>
    </submittedName>
</protein>
<evidence type="ECO:0000256" key="1">
    <source>
        <dbReference type="SAM" id="Coils"/>
    </source>
</evidence>
<accession>A0A1M6YAJ5</accession>
<sequence length="317" mass="36687">MKWTEKFPKNVKPAYEELIEFLPERIRELFFLFDNEMASSYKVYNNCPRFDKTFGWTYGYCRNYRVELLSVTIGDDSFNALGVTVKDEESFNVLLEKCKTKYEDGYEERYALLTAAKKANQIDRTKSRLAREKKELTELTENIDSSKFNKCKWAEKVSRNKLVRLYQDEAKGLLDEHLLNEIGYTFYARCKQARDTREGLDRGEIICHYCGAVHKAVSYTALIACPCGYYYTYREYRRSCNANNVPGGRATEIFNAFTDNWILCKSASEKMLLIDGLVHECHVSAMTGEKGRSVCMNLMEGTLSQIKDMLEMLAGSK</sequence>
<gene>
    <name evidence="2" type="ORF">SAMN02745136_04224</name>
</gene>
<reference evidence="2 3" key="1">
    <citation type="submission" date="2016-11" db="EMBL/GenBank/DDBJ databases">
        <authorList>
            <person name="Jaros S."/>
            <person name="Januszkiewicz K."/>
            <person name="Wedrychowicz H."/>
        </authorList>
    </citation>
    <scope>NUCLEOTIDE SEQUENCE [LARGE SCALE GENOMIC DNA]</scope>
    <source>
        <strain evidence="2 3">DSM 15929</strain>
    </source>
</reference>
<dbReference type="OrthoDB" id="2027232at2"/>
<proteinExistence type="predicted"/>